<dbReference type="InterPro" id="IPR016024">
    <property type="entry name" value="ARM-type_fold"/>
</dbReference>
<dbReference type="Gene3D" id="1.25.10.10">
    <property type="entry name" value="Leucine-rich Repeat Variant"/>
    <property type="match status" value="1"/>
</dbReference>
<dbReference type="SUPFAM" id="SSF48371">
    <property type="entry name" value="ARM repeat"/>
    <property type="match status" value="1"/>
</dbReference>
<protein>
    <submittedName>
        <fullName evidence="1">Uncharacterized protein</fullName>
    </submittedName>
</protein>
<dbReference type="EMBL" id="JAPFFF010000005">
    <property type="protein sequence ID" value="KAK8888845.1"/>
    <property type="molecule type" value="Genomic_DNA"/>
</dbReference>
<proteinExistence type="predicted"/>
<reference evidence="1 2" key="1">
    <citation type="submission" date="2024-04" db="EMBL/GenBank/DDBJ databases">
        <title>Tritrichomonas musculus Genome.</title>
        <authorList>
            <person name="Alves-Ferreira E."/>
            <person name="Grigg M."/>
            <person name="Lorenzi H."/>
            <person name="Galac M."/>
        </authorList>
    </citation>
    <scope>NUCLEOTIDE SEQUENCE [LARGE SCALE GENOMIC DNA]</scope>
    <source>
        <strain evidence="1 2">EAF2021</strain>
    </source>
</reference>
<evidence type="ECO:0000313" key="2">
    <source>
        <dbReference type="Proteomes" id="UP001470230"/>
    </source>
</evidence>
<evidence type="ECO:0000313" key="1">
    <source>
        <dbReference type="EMBL" id="KAK8888845.1"/>
    </source>
</evidence>
<dbReference type="InterPro" id="IPR011989">
    <property type="entry name" value="ARM-like"/>
</dbReference>
<comment type="caution">
    <text evidence="1">The sequence shown here is derived from an EMBL/GenBank/DDBJ whole genome shotgun (WGS) entry which is preliminary data.</text>
</comment>
<keyword evidence="2" id="KW-1185">Reference proteome</keyword>
<organism evidence="1 2">
    <name type="scientific">Tritrichomonas musculus</name>
    <dbReference type="NCBI Taxonomy" id="1915356"/>
    <lineage>
        <taxon>Eukaryota</taxon>
        <taxon>Metamonada</taxon>
        <taxon>Parabasalia</taxon>
        <taxon>Tritrichomonadida</taxon>
        <taxon>Tritrichomonadidae</taxon>
        <taxon>Tritrichomonas</taxon>
    </lineage>
</organism>
<dbReference type="Proteomes" id="UP001470230">
    <property type="component" value="Unassembled WGS sequence"/>
</dbReference>
<name>A0ABR2KFR1_9EUKA</name>
<gene>
    <name evidence="1" type="ORF">M9Y10_033585</name>
</gene>
<accession>A0ABR2KFR1</accession>
<sequence length="472" mass="55101">MSFEWKESIFPTKSDKTSMFEEEENQNSTQNIEEKKKFDCISFLQNECIPLIKQNQIHKIFEIENIIKQYDTSELICVLNSQLTKFVFDEISNINSDRSKEFINSCLNICIWITSIRDSKYDFIIKRYQELITPNFIQSIKKILISKENLIQSLLIVSNTFYQNKEIYDEYNSDDLNIIKILTTFSNIEDERIKSVCSLILKRILRCNFESNQFLLPLFDDLISTSKKFFMSNSIFSHIKTFQMLSKLIRHYSSDLKLQINSNFNQFIIDTIVHFTSSDNIIIFGNVLHLILSIIEVNQKGNMDYITSLFTSFQNSLWQVIKIGLSSTATFIQSASSEIFSFFITYPSPLTLQMLANSDLIPFSFNLVGNSSFEGKEIMRKAVFYLFLRNDVNFVTLLENGGMQFLCDNLQSWPSEIIPIYNCLLCRYPQIVREMLGQIIDDLDEIIFSNNEINEDLQISAQALKEDILREE</sequence>